<accession>A0AA39N6V6</accession>
<proteinExistence type="predicted"/>
<sequence>MEDLSSDRHDTGSTSEDERNPIYQDGSLHVTHHNHEHLAAFLTSGTQTPRRLEDLTISGSYGPPSWDLTTRRLQGPHLSLPVISRHFTEGMTGHLHIHNLDLSLLDDDAYEQFLQLVGSAPGRSGATSINLSCLVFHTITDAAQLLTRCTLAVTVKARELSVMGPVLRETFTSDVQWAQKKVFIGRGGQIHLFSIMLDEHVRLDNLEVLVVSDITQQAMVQLREVLRKAGRALHVLSIPLLSCGEYLSSSTDTLFSDNCISRLEPPPTIGFNIQCLSTCANNKPRPWGRESYPYIVVYTSELGDAPCSSPLLAKIKLESVQA</sequence>
<feature type="region of interest" description="Disordered" evidence="1">
    <location>
        <begin position="1"/>
        <end position="22"/>
    </location>
</feature>
<reference evidence="2" key="1">
    <citation type="submission" date="2023-06" db="EMBL/GenBank/DDBJ databases">
        <authorList>
            <consortium name="Lawrence Berkeley National Laboratory"/>
            <person name="Ahrendt S."/>
            <person name="Sahu N."/>
            <person name="Indic B."/>
            <person name="Wong-Bajracharya J."/>
            <person name="Merenyi Z."/>
            <person name="Ke H.-M."/>
            <person name="Monk M."/>
            <person name="Kocsube S."/>
            <person name="Drula E."/>
            <person name="Lipzen A."/>
            <person name="Balint B."/>
            <person name="Henrissat B."/>
            <person name="Andreopoulos B."/>
            <person name="Martin F.M."/>
            <person name="Harder C.B."/>
            <person name="Rigling D."/>
            <person name="Ford K.L."/>
            <person name="Foster G.D."/>
            <person name="Pangilinan J."/>
            <person name="Papanicolaou A."/>
            <person name="Barry K."/>
            <person name="LaButti K."/>
            <person name="Viragh M."/>
            <person name="Koriabine M."/>
            <person name="Yan M."/>
            <person name="Riley R."/>
            <person name="Champramary S."/>
            <person name="Plett K.L."/>
            <person name="Tsai I.J."/>
            <person name="Slot J."/>
            <person name="Sipos G."/>
            <person name="Plett J."/>
            <person name="Nagy L.G."/>
            <person name="Grigoriev I.V."/>
        </authorList>
    </citation>
    <scope>NUCLEOTIDE SEQUENCE</scope>
    <source>
        <strain evidence="2">CCBAS 213</strain>
    </source>
</reference>
<evidence type="ECO:0000313" key="3">
    <source>
        <dbReference type="Proteomes" id="UP001175211"/>
    </source>
</evidence>
<dbReference type="EMBL" id="JAUEPS010000013">
    <property type="protein sequence ID" value="KAK0460082.1"/>
    <property type="molecule type" value="Genomic_DNA"/>
</dbReference>
<comment type="caution">
    <text evidence="2">The sequence shown here is derived from an EMBL/GenBank/DDBJ whole genome shotgun (WGS) entry which is preliminary data.</text>
</comment>
<dbReference type="GeneID" id="85360779"/>
<evidence type="ECO:0000313" key="2">
    <source>
        <dbReference type="EMBL" id="KAK0460082.1"/>
    </source>
</evidence>
<feature type="compositionally biased region" description="Basic and acidic residues" evidence="1">
    <location>
        <begin position="1"/>
        <end position="20"/>
    </location>
</feature>
<protein>
    <submittedName>
        <fullName evidence="2">Uncharacterized protein</fullName>
    </submittedName>
</protein>
<keyword evidence="3" id="KW-1185">Reference proteome</keyword>
<gene>
    <name evidence="2" type="ORF">EV420DRAFT_1641417</name>
</gene>
<evidence type="ECO:0000256" key="1">
    <source>
        <dbReference type="SAM" id="MobiDB-lite"/>
    </source>
</evidence>
<name>A0AA39N6V6_ARMTA</name>
<organism evidence="2 3">
    <name type="scientific">Armillaria tabescens</name>
    <name type="common">Ringless honey mushroom</name>
    <name type="synonym">Agaricus tabescens</name>
    <dbReference type="NCBI Taxonomy" id="1929756"/>
    <lineage>
        <taxon>Eukaryota</taxon>
        <taxon>Fungi</taxon>
        <taxon>Dikarya</taxon>
        <taxon>Basidiomycota</taxon>
        <taxon>Agaricomycotina</taxon>
        <taxon>Agaricomycetes</taxon>
        <taxon>Agaricomycetidae</taxon>
        <taxon>Agaricales</taxon>
        <taxon>Marasmiineae</taxon>
        <taxon>Physalacriaceae</taxon>
        <taxon>Desarmillaria</taxon>
    </lineage>
</organism>
<dbReference type="Proteomes" id="UP001175211">
    <property type="component" value="Unassembled WGS sequence"/>
</dbReference>
<dbReference type="AlphaFoldDB" id="A0AA39N6V6"/>
<dbReference type="RefSeq" id="XP_060332208.1">
    <property type="nucleotide sequence ID" value="XM_060477231.1"/>
</dbReference>